<evidence type="ECO:0000256" key="2">
    <source>
        <dbReference type="ARBA" id="ARBA00012438"/>
    </source>
</evidence>
<dbReference type="PANTHER" id="PTHR43065">
    <property type="entry name" value="SENSOR HISTIDINE KINASE"/>
    <property type="match status" value="1"/>
</dbReference>
<dbReference type="InterPro" id="IPR004358">
    <property type="entry name" value="Sig_transdc_His_kin-like_C"/>
</dbReference>
<dbReference type="InterPro" id="IPR036890">
    <property type="entry name" value="HATPase_C_sf"/>
</dbReference>
<feature type="domain" description="PAS" evidence="7">
    <location>
        <begin position="93"/>
        <end position="150"/>
    </location>
</feature>
<dbReference type="SMART" id="SM00388">
    <property type="entry name" value="HisKA"/>
    <property type="match status" value="1"/>
</dbReference>
<dbReference type="InterPro" id="IPR036097">
    <property type="entry name" value="HisK_dim/P_sf"/>
</dbReference>
<evidence type="ECO:0000259" key="6">
    <source>
        <dbReference type="PROSITE" id="PS50110"/>
    </source>
</evidence>
<accession>A0A936ZEV3</accession>
<dbReference type="PRINTS" id="PR00344">
    <property type="entry name" value="BCTRLSENSOR"/>
</dbReference>
<feature type="domain" description="PAC" evidence="8">
    <location>
        <begin position="168"/>
        <end position="220"/>
    </location>
</feature>
<evidence type="ECO:0000259" key="8">
    <source>
        <dbReference type="PROSITE" id="PS50113"/>
    </source>
</evidence>
<dbReference type="PANTHER" id="PTHR43065:SF49">
    <property type="entry name" value="HISTIDINE KINASE"/>
    <property type="match status" value="1"/>
</dbReference>
<sequence length="715" mass="78953">MAFSRRESSLSTWYFGERRSIGARRVGAVLRGRRQFPGPSPIGARLRFTAGSFAHNLSCFPGSRSALFQVAQDLLAESSSVVGPSLWVSTAEEAERLRLFIGSVTDYAIYMLSPEGHVVSWNAGAQRFKGYTADEIIGQHFSRFYTAEDQYTRLPWRALRIAEETGKFEAEGWRVRKDGTHFWASVVIDPIRDATGRLLGFAKITRDITDRKLMQDALRQSEERFRLLVQGVTDYAIYMLSPSGEITNWNEGGRRIKGYEQDEVVGSHFSRFYTEEDQAAGKPATALAQAREHGRFEAEGWRMRKDGSRFWAHVIIDAIRDDAGELVGFAKITRDITERRNTEAALASAREALFQSQKLEAIGKLTGGVAHDFNNLLSVVGNGVALLRERLKEPADLRVLDSVDQATRRGAALTQQLLSFARQQPLRSEPRDLNRLITHFEPVLRRGSRSAVQFDLRLQPGVPLAMLDGTQFETALLNLVVNARDATPDGGQIVVGTGTVDLGPSEVGQLPPGRYASVCVQDTGTGMSAEVIERAVEPFFTTKEVGKGTGLGLSQVYGLTQQSGGDLKIVSEPGRGTTITMYFPGLAEDTVEAQDTEGAEKVLLVDDQPDVLEMAAELFRTLGFEVLVARSGTEAFEVLQRTPDLRLLVTDVVMPGMTGIQLGQRARQIRPDLKIILVSGYPKPALQDSGDLHGFEFLSKPYRIADLVKKLRALA</sequence>
<dbReference type="Proteomes" id="UP000613011">
    <property type="component" value="Unassembled WGS sequence"/>
</dbReference>
<dbReference type="SMART" id="SM00086">
    <property type="entry name" value="PAC"/>
    <property type="match status" value="2"/>
</dbReference>
<comment type="catalytic activity">
    <reaction evidence="1">
        <text>ATP + protein L-histidine = ADP + protein N-phospho-L-histidine.</text>
        <dbReference type="EC" id="2.7.13.3"/>
    </reaction>
</comment>
<dbReference type="SMART" id="SM00448">
    <property type="entry name" value="REC"/>
    <property type="match status" value="1"/>
</dbReference>
<dbReference type="Pfam" id="PF02518">
    <property type="entry name" value="HATPase_c"/>
    <property type="match status" value="1"/>
</dbReference>
<dbReference type="InterPro" id="IPR005467">
    <property type="entry name" value="His_kinase_dom"/>
</dbReference>
<evidence type="ECO:0000256" key="3">
    <source>
        <dbReference type="ARBA" id="ARBA00022553"/>
    </source>
</evidence>
<evidence type="ECO:0000259" key="7">
    <source>
        <dbReference type="PROSITE" id="PS50112"/>
    </source>
</evidence>
<evidence type="ECO:0000313" key="9">
    <source>
        <dbReference type="EMBL" id="MBL0418993.1"/>
    </source>
</evidence>
<dbReference type="PROSITE" id="PS50109">
    <property type="entry name" value="HIS_KIN"/>
    <property type="match status" value="1"/>
</dbReference>
<dbReference type="InterPro" id="IPR011006">
    <property type="entry name" value="CheY-like_superfamily"/>
</dbReference>
<dbReference type="SUPFAM" id="SSF52172">
    <property type="entry name" value="CheY-like"/>
    <property type="match status" value="1"/>
</dbReference>
<dbReference type="SMART" id="SM00091">
    <property type="entry name" value="PAS"/>
    <property type="match status" value="2"/>
</dbReference>
<dbReference type="EC" id="2.7.13.3" evidence="2"/>
<dbReference type="AlphaFoldDB" id="A0A936ZEV3"/>
<dbReference type="EMBL" id="JAEQNA010000001">
    <property type="protein sequence ID" value="MBL0418993.1"/>
    <property type="molecule type" value="Genomic_DNA"/>
</dbReference>
<dbReference type="GO" id="GO:0000155">
    <property type="term" value="F:phosphorelay sensor kinase activity"/>
    <property type="evidence" value="ECO:0007669"/>
    <property type="project" value="InterPro"/>
</dbReference>
<comment type="caution">
    <text evidence="9">The sequence shown here is derived from an EMBL/GenBank/DDBJ whole genome shotgun (WGS) entry which is preliminary data.</text>
</comment>
<dbReference type="InterPro" id="IPR000014">
    <property type="entry name" value="PAS"/>
</dbReference>
<organism evidence="9 10">
    <name type="scientific">Ramlibacter aurantiacus</name>
    <dbReference type="NCBI Taxonomy" id="2801330"/>
    <lineage>
        <taxon>Bacteria</taxon>
        <taxon>Pseudomonadati</taxon>
        <taxon>Pseudomonadota</taxon>
        <taxon>Betaproteobacteria</taxon>
        <taxon>Burkholderiales</taxon>
        <taxon>Comamonadaceae</taxon>
        <taxon>Ramlibacter</taxon>
    </lineage>
</organism>
<dbReference type="Gene3D" id="1.10.287.130">
    <property type="match status" value="1"/>
</dbReference>
<feature type="domain" description="Histidine kinase" evidence="5">
    <location>
        <begin position="368"/>
        <end position="587"/>
    </location>
</feature>
<gene>
    <name evidence="9" type="ORF">JI739_01415</name>
</gene>
<dbReference type="InterPro" id="IPR003594">
    <property type="entry name" value="HATPase_dom"/>
</dbReference>
<evidence type="ECO:0000259" key="5">
    <source>
        <dbReference type="PROSITE" id="PS50109"/>
    </source>
</evidence>
<dbReference type="Gene3D" id="3.30.565.10">
    <property type="entry name" value="Histidine kinase-like ATPase, C-terminal domain"/>
    <property type="match status" value="1"/>
</dbReference>
<dbReference type="SUPFAM" id="SSF55874">
    <property type="entry name" value="ATPase domain of HSP90 chaperone/DNA topoisomerase II/histidine kinase"/>
    <property type="match status" value="1"/>
</dbReference>
<dbReference type="InterPro" id="IPR001610">
    <property type="entry name" value="PAC"/>
</dbReference>
<evidence type="ECO:0000256" key="4">
    <source>
        <dbReference type="PROSITE-ProRule" id="PRU00169"/>
    </source>
</evidence>
<evidence type="ECO:0000313" key="10">
    <source>
        <dbReference type="Proteomes" id="UP000613011"/>
    </source>
</evidence>
<dbReference type="Pfam" id="PF00072">
    <property type="entry name" value="Response_reg"/>
    <property type="match status" value="1"/>
</dbReference>
<feature type="domain" description="Response regulatory" evidence="6">
    <location>
        <begin position="601"/>
        <end position="715"/>
    </location>
</feature>
<dbReference type="SUPFAM" id="SSF47384">
    <property type="entry name" value="Homodimeric domain of signal transducing histidine kinase"/>
    <property type="match status" value="1"/>
</dbReference>
<dbReference type="SUPFAM" id="SSF55785">
    <property type="entry name" value="PYP-like sensor domain (PAS domain)"/>
    <property type="match status" value="2"/>
</dbReference>
<evidence type="ECO:0000256" key="1">
    <source>
        <dbReference type="ARBA" id="ARBA00000085"/>
    </source>
</evidence>
<dbReference type="SMART" id="SM00387">
    <property type="entry name" value="HATPase_c"/>
    <property type="match status" value="1"/>
</dbReference>
<dbReference type="NCBIfam" id="TIGR00229">
    <property type="entry name" value="sensory_box"/>
    <property type="match status" value="2"/>
</dbReference>
<protein>
    <recommendedName>
        <fullName evidence="2">histidine kinase</fullName>
        <ecNumber evidence="2">2.7.13.3</ecNumber>
    </recommendedName>
</protein>
<dbReference type="InterPro" id="IPR000700">
    <property type="entry name" value="PAS-assoc_C"/>
</dbReference>
<dbReference type="CDD" id="cd00130">
    <property type="entry name" value="PAS"/>
    <property type="match status" value="2"/>
</dbReference>
<proteinExistence type="predicted"/>
<feature type="modified residue" description="4-aspartylphosphate" evidence="4">
    <location>
        <position position="651"/>
    </location>
</feature>
<dbReference type="InterPro" id="IPR035965">
    <property type="entry name" value="PAS-like_dom_sf"/>
</dbReference>
<reference evidence="9" key="1">
    <citation type="submission" date="2021-01" db="EMBL/GenBank/DDBJ databases">
        <title>Ramlibacter sp. strain AW1 16S ribosomal RNA gene Genome sequencing and assembly.</title>
        <authorList>
            <person name="Kang M."/>
        </authorList>
    </citation>
    <scope>NUCLEOTIDE SEQUENCE</scope>
    <source>
        <strain evidence="9">AW1</strain>
    </source>
</reference>
<dbReference type="Gene3D" id="3.30.450.20">
    <property type="entry name" value="PAS domain"/>
    <property type="match status" value="2"/>
</dbReference>
<feature type="domain" description="PAS" evidence="7">
    <location>
        <begin position="221"/>
        <end position="294"/>
    </location>
</feature>
<dbReference type="Gene3D" id="3.40.50.2300">
    <property type="match status" value="1"/>
</dbReference>
<dbReference type="PROSITE" id="PS50112">
    <property type="entry name" value="PAS"/>
    <property type="match status" value="2"/>
</dbReference>
<feature type="domain" description="PAC" evidence="8">
    <location>
        <begin position="296"/>
        <end position="348"/>
    </location>
</feature>
<dbReference type="InterPro" id="IPR001789">
    <property type="entry name" value="Sig_transdc_resp-reg_receiver"/>
</dbReference>
<dbReference type="InterPro" id="IPR003661">
    <property type="entry name" value="HisK_dim/P_dom"/>
</dbReference>
<dbReference type="PROSITE" id="PS50110">
    <property type="entry name" value="RESPONSE_REGULATORY"/>
    <property type="match status" value="1"/>
</dbReference>
<keyword evidence="3 4" id="KW-0597">Phosphoprotein</keyword>
<dbReference type="PROSITE" id="PS50113">
    <property type="entry name" value="PAC"/>
    <property type="match status" value="2"/>
</dbReference>
<keyword evidence="10" id="KW-1185">Reference proteome</keyword>
<dbReference type="CDD" id="cd00082">
    <property type="entry name" value="HisKA"/>
    <property type="match status" value="1"/>
</dbReference>
<dbReference type="Pfam" id="PF13426">
    <property type="entry name" value="PAS_9"/>
    <property type="match status" value="2"/>
</dbReference>
<name>A0A936ZEV3_9BURK</name>